<evidence type="ECO:0000313" key="2">
    <source>
        <dbReference type="EMBL" id="TPQ20776.1"/>
    </source>
</evidence>
<name>A0A505DL04_9ACTN</name>
<dbReference type="AlphaFoldDB" id="A0A505DL04"/>
<gene>
    <name evidence="2" type="ORF">FGD71_018785</name>
</gene>
<evidence type="ECO:0000259" key="1">
    <source>
        <dbReference type="SMART" id="SM00421"/>
    </source>
</evidence>
<sequence>MSVLGLSGLEEAVYRYLLRNPGSGGQRIQLELCATRRDVARALTRLSGLGLLHEAAHQNFVPADPQVTVDRLISLRLRGLYEEVGHVTRARSVVGALRAEQNIAAEAELSMERVEGVTQIRERIEDLAFFTRKEVLSLEPGVRLAEVIREHTRPLDTRWLNRGVQLRRVVHEKALVDSYTADYFRELAAQGAEIRVADELPEPLFAFDRQAAVVSAAPGASAMRAVVVREAGLVSTAVTLFEKVWEGAADLLDVDGVRNESGVAQDRPSKVERRVLETMCRVGKDEAGARDLGMSVRTYRRHIAGLLDRLGANSRAHAALLARERDWI</sequence>
<keyword evidence="3" id="KW-1185">Reference proteome</keyword>
<dbReference type="OrthoDB" id="4266042at2"/>
<dbReference type="InterPro" id="IPR051797">
    <property type="entry name" value="TrmB-like"/>
</dbReference>
<dbReference type="PANTHER" id="PTHR34293">
    <property type="entry name" value="HTH-TYPE TRANSCRIPTIONAL REGULATOR TRMBL2"/>
    <property type="match status" value="1"/>
</dbReference>
<proteinExistence type="predicted"/>
<dbReference type="PANTHER" id="PTHR34293:SF1">
    <property type="entry name" value="HTH-TYPE TRANSCRIPTIONAL REGULATOR TRMBL2"/>
    <property type="match status" value="1"/>
</dbReference>
<dbReference type="InterPro" id="IPR016032">
    <property type="entry name" value="Sig_transdc_resp-reg_C-effctor"/>
</dbReference>
<protein>
    <submittedName>
        <fullName evidence="2">Response regulator transcription factor</fullName>
    </submittedName>
</protein>
<dbReference type="InterPro" id="IPR000792">
    <property type="entry name" value="Tscrpt_reg_LuxR_C"/>
</dbReference>
<dbReference type="GO" id="GO:0006355">
    <property type="term" value="P:regulation of DNA-templated transcription"/>
    <property type="evidence" value="ECO:0007669"/>
    <property type="project" value="InterPro"/>
</dbReference>
<feature type="domain" description="HTH luxR-type" evidence="1">
    <location>
        <begin position="265"/>
        <end position="322"/>
    </location>
</feature>
<accession>A0A505DL04</accession>
<comment type="caution">
    <text evidence="2">The sequence shown here is derived from an EMBL/GenBank/DDBJ whole genome shotgun (WGS) entry which is preliminary data.</text>
</comment>
<dbReference type="EMBL" id="VCHX02000130">
    <property type="protein sequence ID" value="TPQ20776.1"/>
    <property type="molecule type" value="Genomic_DNA"/>
</dbReference>
<dbReference type="InterPro" id="IPR036388">
    <property type="entry name" value="WH-like_DNA-bd_sf"/>
</dbReference>
<reference evidence="2 3" key="1">
    <citation type="submission" date="2019-06" db="EMBL/GenBank/DDBJ databases">
        <title>Streptomyces sporangiiformans sp. nov., a novel actinomycete isolated from soil in Mount Song.</title>
        <authorList>
            <person name="Han L."/>
        </authorList>
    </citation>
    <scope>NUCLEOTIDE SEQUENCE [LARGE SCALE GENOMIC DNA]</scope>
    <source>
        <strain evidence="2 3">NEAU-SSA 1</strain>
    </source>
</reference>
<dbReference type="SUPFAM" id="SSF46894">
    <property type="entry name" value="C-terminal effector domain of the bipartite response regulators"/>
    <property type="match status" value="1"/>
</dbReference>
<organism evidence="2 3">
    <name type="scientific">Streptomyces sporangiiformans</name>
    <dbReference type="NCBI Taxonomy" id="2315329"/>
    <lineage>
        <taxon>Bacteria</taxon>
        <taxon>Bacillati</taxon>
        <taxon>Actinomycetota</taxon>
        <taxon>Actinomycetes</taxon>
        <taxon>Kitasatosporales</taxon>
        <taxon>Streptomycetaceae</taxon>
        <taxon>Streptomyces</taxon>
    </lineage>
</organism>
<dbReference type="SMART" id="SM00421">
    <property type="entry name" value="HTH_LUXR"/>
    <property type="match status" value="1"/>
</dbReference>
<evidence type="ECO:0000313" key="3">
    <source>
        <dbReference type="Proteomes" id="UP000317378"/>
    </source>
</evidence>
<dbReference type="RefSeq" id="WP_119101617.1">
    <property type="nucleotide sequence ID" value="NZ_QXMJ01000130.1"/>
</dbReference>
<dbReference type="Gene3D" id="1.10.10.10">
    <property type="entry name" value="Winged helix-like DNA-binding domain superfamily/Winged helix DNA-binding domain"/>
    <property type="match status" value="1"/>
</dbReference>
<dbReference type="GO" id="GO:0003677">
    <property type="term" value="F:DNA binding"/>
    <property type="evidence" value="ECO:0007669"/>
    <property type="project" value="InterPro"/>
</dbReference>
<dbReference type="Proteomes" id="UP000317378">
    <property type="component" value="Unassembled WGS sequence"/>
</dbReference>